<dbReference type="SUPFAM" id="SSF56529">
    <property type="entry name" value="FAH"/>
    <property type="match status" value="1"/>
</dbReference>
<proteinExistence type="predicted"/>
<dbReference type="GO" id="GO:0046872">
    <property type="term" value="F:metal ion binding"/>
    <property type="evidence" value="ECO:0007669"/>
    <property type="project" value="UniProtKB-KW"/>
</dbReference>
<dbReference type="Gene3D" id="3.90.850.10">
    <property type="entry name" value="Fumarylacetoacetase-like, C-terminal domain"/>
    <property type="match status" value="1"/>
</dbReference>
<organism evidence="3 4">
    <name type="scientific">Noviherbaspirillum humi</name>
    <dbReference type="NCBI Taxonomy" id="1688639"/>
    <lineage>
        <taxon>Bacteria</taxon>
        <taxon>Pseudomonadati</taxon>
        <taxon>Pseudomonadota</taxon>
        <taxon>Betaproteobacteria</taxon>
        <taxon>Burkholderiales</taxon>
        <taxon>Oxalobacteraceae</taxon>
        <taxon>Noviherbaspirillum</taxon>
    </lineage>
</organism>
<evidence type="ECO:0000256" key="1">
    <source>
        <dbReference type="ARBA" id="ARBA00022723"/>
    </source>
</evidence>
<reference evidence="3 4" key="1">
    <citation type="submission" date="2017-06" db="EMBL/GenBank/DDBJ databases">
        <authorList>
            <person name="Kim H.J."/>
            <person name="Triplett B.A."/>
        </authorList>
    </citation>
    <scope>NUCLEOTIDE SEQUENCE [LARGE SCALE GENOMIC DNA]</scope>
    <source>
        <strain evidence="3 4">U15</strain>
    </source>
</reference>
<keyword evidence="3" id="KW-0378">Hydrolase</keyword>
<evidence type="ECO:0000259" key="2">
    <source>
        <dbReference type="Pfam" id="PF01557"/>
    </source>
</evidence>
<dbReference type="PANTHER" id="PTHR11820:SF90">
    <property type="entry name" value="FLUTATHIONE S-TRANSFERASE"/>
    <property type="match status" value="1"/>
</dbReference>
<dbReference type="Proteomes" id="UP000198284">
    <property type="component" value="Unassembled WGS sequence"/>
</dbReference>
<feature type="domain" description="Fumarylacetoacetase-like C-terminal" evidence="2">
    <location>
        <begin position="27"/>
        <end position="231"/>
    </location>
</feature>
<dbReference type="PANTHER" id="PTHR11820">
    <property type="entry name" value="ACYLPYRUVASE"/>
    <property type="match status" value="1"/>
</dbReference>
<dbReference type="Pfam" id="PF01557">
    <property type="entry name" value="FAA_hydrolase"/>
    <property type="match status" value="1"/>
</dbReference>
<keyword evidence="1" id="KW-0479">Metal-binding</keyword>
<accession>A0A239DY26</accession>
<dbReference type="InterPro" id="IPR036663">
    <property type="entry name" value="Fumarylacetoacetase_C_sf"/>
</dbReference>
<dbReference type="OrthoDB" id="8582489at2"/>
<evidence type="ECO:0000313" key="4">
    <source>
        <dbReference type="Proteomes" id="UP000198284"/>
    </source>
</evidence>
<gene>
    <name evidence="3" type="ORF">SAMN06265795_102396</name>
</gene>
<dbReference type="EMBL" id="FZOT01000002">
    <property type="protein sequence ID" value="SNS36623.1"/>
    <property type="molecule type" value="Genomic_DNA"/>
</dbReference>
<dbReference type="RefSeq" id="WP_089398235.1">
    <property type="nucleotide sequence ID" value="NZ_FZOT01000002.1"/>
</dbReference>
<name>A0A239DY26_9BURK</name>
<evidence type="ECO:0000313" key="3">
    <source>
        <dbReference type="EMBL" id="SNS36623.1"/>
    </source>
</evidence>
<protein>
    <submittedName>
        <fullName evidence="3">Fumarylpyruvate hydrolase</fullName>
    </submittedName>
</protein>
<sequence>MSFVFPPKAPAAVPVFNSADQFPVHRIYCVGRNYVEHAKEMGFTGREAPFFFQKPADSILPVPYGATGEMPYPPMTSDLHHEIELVVAIGKAGRNIAAADAQQHIWGYAVGLDMTRRDLQGEAKKLGRPWDTGKAFDLSAPIAPLHPVTQTGPLNQGGITLKVNGEMRQNSDVDKLIWNVAETIEHLSKYFELQPGDLIYTGTPEGVAAVKQGDLLEGAIAGLGELKVRIV</sequence>
<keyword evidence="4" id="KW-1185">Reference proteome</keyword>
<dbReference type="GO" id="GO:0018773">
    <property type="term" value="F:acetylpyruvate hydrolase activity"/>
    <property type="evidence" value="ECO:0007669"/>
    <property type="project" value="TreeGrafter"/>
</dbReference>
<dbReference type="AlphaFoldDB" id="A0A239DY26"/>
<dbReference type="InterPro" id="IPR011234">
    <property type="entry name" value="Fumarylacetoacetase-like_C"/>
</dbReference>
<keyword evidence="3" id="KW-0670">Pyruvate</keyword>